<gene>
    <name evidence="5" type="ORF">NX720_20590</name>
</gene>
<feature type="repeat" description="ANK" evidence="3">
    <location>
        <begin position="619"/>
        <end position="651"/>
    </location>
</feature>
<dbReference type="PANTHER" id="PTHR24123">
    <property type="entry name" value="ANKYRIN REPEAT-CONTAINING"/>
    <property type="match status" value="1"/>
</dbReference>
<proteinExistence type="predicted"/>
<keyword evidence="2 3" id="KW-0040">ANK repeat</keyword>
<feature type="repeat" description="ANK" evidence="3">
    <location>
        <begin position="586"/>
        <end position="618"/>
    </location>
</feature>
<dbReference type="PROSITE" id="PS50089">
    <property type="entry name" value="ZF_RING_2"/>
    <property type="match status" value="1"/>
</dbReference>
<protein>
    <submittedName>
        <fullName evidence="5">Ankyrin repeat domain-containing protein</fullName>
    </submittedName>
</protein>
<feature type="repeat" description="ANK" evidence="3">
    <location>
        <begin position="553"/>
        <end position="585"/>
    </location>
</feature>
<evidence type="ECO:0000313" key="5">
    <source>
        <dbReference type="EMBL" id="UYM15236.1"/>
    </source>
</evidence>
<dbReference type="RefSeq" id="WP_262597151.1">
    <property type="nucleotide sequence ID" value="NZ_CP103300.1"/>
</dbReference>
<dbReference type="InterPro" id="IPR051165">
    <property type="entry name" value="Multifunctional_ANK_Repeat"/>
</dbReference>
<feature type="repeat" description="ANK" evidence="3">
    <location>
        <begin position="154"/>
        <end position="186"/>
    </location>
</feature>
<name>A0ABY6GSZ0_9GAMM</name>
<evidence type="ECO:0000256" key="3">
    <source>
        <dbReference type="PROSITE-ProRule" id="PRU00023"/>
    </source>
</evidence>
<evidence type="ECO:0000256" key="1">
    <source>
        <dbReference type="ARBA" id="ARBA00022737"/>
    </source>
</evidence>
<dbReference type="Pfam" id="PF00023">
    <property type="entry name" value="Ank"/>
    <property type="match status" value="1"/>
</dbReference>
<keyword evidence="6" id="KW-1185">Reference proteome</keyword>
<dbReference type="PRINTS" id="PR01415">
    <property type="entry name" value="ANKYRIN"/>
</dbReference>
<organism evidence="5 6">
    <name type="scientific">Endozoicomonas euniceicola</name>
    <dbReference type="NCBI Taxonomy" id="1234143"/>
    <lineage>
        <taxon>Bacteria</taxon>
        <taxon>Pseudomonadati</taxon>
        <taxon>Pseudomonadota</taxon>
        <taxon>Gammaproteobacteria</taxon>
        <taxon>Oceanospirillales</taxon>
        <taxon>Endozoicomonadaceae</taxon>
        <taxon>Endozoicomonas</taxon>
    </lineage>
</organism>
<feature type="domain" description="RING-type" evidence="4">
    <location>
        <begin position="33"/>
        <end position="92"/>
    </location>
</feature>
<feature type="repeat" description="ANK" evidence="3">
    <location>
        <begin position="487"/>
        <end position="519"/>
    </location>
</feature>
<sequence>MSAEICWQKFILMKRKWNDVMNRAESDVNNNTCNTCLMPLSEEPEDIPGSASYKGVVVTRCQHTMHAKCIGVWLDMQSDHTSVANRQCSFCRQPAVPLFALNRNSNEPCEFKSEYGEKWPLSVCRRGKLDVLQKTLQENPGMVKQTFYSEALGEDTSLLMYAASMGYTNIAQLLIRMGGEVNKRHNNGETPLTQAVNKGHHYLARELIRAGGKFNILLPEQLETFKTALKNKHRYVFDGLVPDDSNGDALKNMLLEAVINIRPNEVPMLMEKVDRVDFSYAGTGGYTSTPLHTAVWVGEETTVSILAQKVKNFDAIDGSGRTALQLAVSKGFSMVQIFDKFPANKKNLTGALRLAANNPDERIFNLLFEKLKKIDGEYSLDSVIFEAARSNNIKVVQTLCKEVSPDTVNYVEPQYEFSTLTTAVFEKNVKIVEALLSIKGKEGANFNIQQSSGQSQRTMRLACQKGNLEIVELLVKSGFSVNSPSGTDFPPLYNAAQSGNVSLVDFLLRNGAEIDIQCINDSTALIFSARHGIPGVVERLLKAGANHKLQTADGNTALHVASREGHLEVVEKLLRANADHSLKNKDECTALHLAAERGHTEVVKWLLEAGADCELKDKGGNTALHIASVKGNTEIVDQLLARGAGRYHRNGGGATALELACARGHKEVMEKFQDHGSYFMETLV</sequence>
<dbReference type="InterPro" id="IPR036770">
    <property type="entry name" value="Ankyrin_rpt-contain_sf"/>
</dbReference>
<feature type="repeat" description="ANK" evidence="3">
    <location>
        <begin position="187"/>
        <end position="219"/>
    </location>
</feature>
<dbReference type="Proteomes" id="UP001163255">
    <property type="component" value="Chromosome"/>
</dbReference>
<evidence type="ECO:0000259" key="4">
    <source>
        <dbReference type="PROSITE" id="PS50089"/>
    </source>
</evidence>
<evidence type="ECO:0000256" key="2">
    <source>
        <dbReference type="ARBA" id="ARBA00023043"/>
    </source>
</evidence>
<dbReference type="Pfam" id="PF12796">
    <property type="entry name" value="Ank_2"/>
    <property type="match status" value="3"/>
</dbReference>
<dbReference type="Gene3D" id="1.25.40.20">
    <property type="entry name" value="Ankyrin repeat-containing domain"/>
    <property type="match status" value="4"/>
</dbReference>
<dbReference type="InterPro" id="IPR013083">
    <property type="entry name" value="Znf_RING/FYVE/PHD"/>
</dbReference>
<dbReference type="InterPro" id="IPR002110">
    <property type="entry name" value="Ankyrin_rpt"/>
</dbReference>
<feature type="repeat" description="ANK" evidence="3">
    <location>
        <begin position="454"/>
        <end position="486"/>
    </location>
</feature>
<dbReference type="SUPFAM" id="SSF48403">
    <property type="entry name" value="Ankyrin repeat"/>
    <property type="match status" value="2"/>
</dbReference>
<accession>A0ABY6GSZ0</accession>
<dbReference type="InterPro" id="IPR001841">
    <property type="entry name" value="Znf_RING"/>
</dbReference>
<evidence type="ECO:0000313" key="6">
    <source>
        <dbReference type="Proteomes" id="UP001163255"/>
    </source>
</evidence>
<dbReference type="SUPFAM" id="SSF57850">
    <property type="entry name" value="RING/U-box"/>
    <property type="match status" value="1"/>
</dbReference>
<dbReference type="PROSITE" id="PS50297">
    <property type="entry name" value="ANK_REP_REGION"/>
    <property type="match status" value="5"/>
</dbReference>
<dbReference type="SMART" id="SM00248">
    <property type="entry name" value="ANK"/>
    <property type="match status" value="13"/>
</dbReference>
<reference evidence="5" key="1">
    <citation type="submission" date="2022-10" db="EMBL/GenBank/DDBJ databases">
        <title>Completed Genome Sequence of two octocoral isolated bacterium, Endozoicomonas euniceicola EF212T and Endozoicomonas gorgoniicola PS125T.</title>
        <authorList>
            <person name="Chiou Y.-J."/>
            <person name="Chen Y.-H."/>
        </authorList>
    </citation>
    <scope>NUCLEOTIDE SEQUENCE</scope>
    <source>
        <strain evidence="5">EF212</strain>
    </source>
</reference>
<keyword evidence="1" id="KW-0677">Repeat</keyword>
<dbReference type="PANTHER" id="PTHR24123:SF33">
    <property type="entry name" value="PROTEIN HOS4"/>
    <property type="match status" value="1"/>
</dbReference>
<dbReference type="EMBL" id="CP103300">
    <property type="protein sequence ID" value="UYM15236.1"/>
    <property type="molecule type" value="Genomic_DNA"/>
</dbReference>
<dbReference type="PROSITE" id="PS50088">
    <property type="entry name" value="ANK_REPEAT"/>
    <property type="match status" value="7"/>
</dbReference>
<dbReference type="Gene3D" id="3.30.40.10">
    <property type="entry name" value="Zinc/RING finger domain, C3HC4 (zinc finger)"/>
    <property type="match status" value="1"/>
</dbReference>
<dbReference type="SMART" id="SM00184">
    <property type="entry name" value="RING"/>
    <property type="match status" value="1"/>
</dbReference>